<dbReference type="EnsemblMetazoa" id="tetur32g01290.1">
    <property type="protein sequence ID" value="tetur32g01290.1"/>
    <property type="gene ID" value="tetur32g01290"/>
</dbReference>
<organism evidence="1 2">
    <name type="scientific">Tetranychus urticae</name>
    <name type="common">Two-spotted spider mite</name>
    <dbReference type="NCBI Taxonomy" id="32264"/>
    <lineage>
        <taxon>Eukaryota</taxon>
        <taxon>Metazoa</taxon>
        <taxon>Ecdysozoa</taxon>
        <taxon>Arthropoda</taxon>
        <taxon>Chelicerata</taxon>
        <taxon>Arachnida</taxon>
        <taxon>Acari</taxon>
        <taxon>Acariformes</taxon>
        <taxon>Trombidiformes</taxon>
        <taxon>Prostigmata</taxon>
        <taxon>Eleutherengona</taxon>
        <taxon>Raphignathae</taxon>
        <taxon>Tetranychoidea</taxon>
        <taxon>Tetranychidae</taxon>
        <taxon>Tetranychus</taxon>
    </lineage>
</organism>
<evidence type="ECO:0000313" key="2">
    <source>
        <dbReference type="Proteomes" id="UP000015104"/>
    </source>
</evidence>
<proteinExistence type="predicted"/>
<evidence type="ECO:0000313" key="1">
    <source>
        <dbReference type="EnsemblMetazoa" id="tetur32g01290.1"/>
    </source>
</evidence>
<reference evidence="2" key="1">
    <citation type="submission" date="2011-08" db="EMBL/GenBank/DDBJ databases">
        <authorList>
            <person name="Rombauts S."/>
        </authorList>
    </citation>
    <scope>NUCLEOTIDE SEQUENCE</scope>
    <source>
        <strain evidence="2">London</strain>
    </source>
</reference>
<keyword evidence="2" id="KW-1185">Reference proteome</keyword>
<reference evidence="1" key="2">
    <citation type="submission" date="2016-04" db="UniProtKB">
        <authorList>
            <consortium name="EnsemblMetazoa"/>
        </authorList>
    </citation>
    <scope>IDENTIFICATION</scope>
</reference>
<dbReference type="EMBL" id="CAEY01000922">
    <property type="status" value="NOT_ANNOTATED_CDS"/>
    <property type="molecule type" value="Genomic_DNA"/>
</dbReference>
<dbReference type="Proteomes" id="UP000015104">
    <property type="component" value="Unassembled WGS sequence"/>
</dbReference>
<accession>A0A158P5I2</accession>
<name>A0A158P5I2_TETUR</name>
<dbReference type="AlphaFoldDB" id="A0A158P5I2"/>
<sequence>MFRLTCCSSLTVSSGKITEVECNPVDEMVDRVIRAGFKSWLPCFLRKVTI</sequence>
<protein>
    <submittedName>
        <fullName evidence="1">Uncharacterized protein</fullName>
    </submittedName>
</protein>